<proteinExistence type="predicted"/>
<keyword evidence="1" id="KW-1133">Transmembrane helix</keyword>
<keyword evidence="3" id="KW-1185">Reference proteome</keyword>
<reference evidence="2" key="1">
    <citation type="submission" date="2021-03" db="EMBL/GenBank/DDBJ databases">
        <title>Fibrella sp. HMF5335 genome sequencing and assembly.</title>
        <authorList>
            <person name="Kang H."/>
            <person name="Kim H."/>
            <person name="Bae S."/>
            <person name="Joh K."/>
        </authorList>
    </citation>
    <scope>NUCLEOTIDE SEQUENCE</scope>
    <source>
        <strain evidence="2">HMF5335</strain>
    </source>
</reference>
<keyword evidence="1" id="KW-0472">Membrane</keyword>
<comment type="caution">
    <text evidence="2">The sequence shown here is derived from an EMBL/GenBank/DDBJ whole genome shotgun (WGS) entry which is preliminary data.</text>
</comment>
<keyword evidence="1" id="KW-0812">Transmembrane</keyword>
<dbReference type="AlphaFoldDB" id="A0A939K2X0"/>
<evidence type="ECO:0000313" key="2">
    <source>
        <dbReference type="EMBL" id="MBO0936759.1"/>
    </source>
</evidence>
<sequence length="228" mass="25810">MTQAMKPSYLLIDLSNYAGLLPCLMAIYSRRFLNRAQVIFGIDIWVGTSFGILSVILAQQRINNLFIYPILAVVNSITVGLFFAELAKSTWLKCTIRVAFVGYTGIVLLMGFGQLALFANLELFTFIDFAVTGLALFFLAKLIRRSQKLAQKPLFWLLLALFLGSLYDIASTQLGTLLDHYGGARWKDMLWLQINPVVTMIKLAVITYGFYLTRFQLVKAEKLPQFRI</sequence>
<gene>
    <name evidence="2" type="ORF">J2I47_09415</name>
</gene>
<organism evidence="2 3">
    <name type="scientific">Fibrella rubiginis</name>
    <dbReference type="NCBI Taxonomy" id="2817060"/>
    <lineage>
        <taxon>Bacteria</taxon>
        <taxon>Pseudomonadati</taxon>
        <taxon>Bacteroidota</taxon>
        <taxon>Cytophagia</taxon>
        <taxon>Cytophagales</taxon>
        <taxon>Spirosomataceae</taxon>
        <taxon>Fibrella</taxon>
    </lineage>
</organism>
<dbReference type="Proteomes" id="UP000664034">
    <property type="component" value="Unassembled WGS sequence"/>
</dbReference>
<feature type="transmembrane region" description="Helical" evidence="1">
    <location>
        <begin position="123"/>
        <end position="142"/>
    </location>
</feature>
<name>A0A939K2X0_9BACT</name>
<evidence type="ECO:0000256" key="1">
    <source>
        <dbReference type="SAM" id="Phobius"/>
    </source>
</evidence>
<evidence type="ECO:0000313" key="3">
    <source>
        <dbReference type="Proteomes" id="UP000664034"/>
    </source>
</evidence>
<feature type="transmembrane region" description="Helical" evidence="1">
    <location>
        <begin position="154"/>
        <end position="170"/>
    </location>
</feature>
<feature type="transmembrane region" description="Helical" evidence="1">
    <location>
        <begin position="65"/>
        <end position="84"/>
    </location>
</feature>
<feature type="transmembrane region" description="Helical" evidence="1">
    <location>
        <begin position="40"/>
        <end position="59"/>
    </location>
</feature>
<feature type="transmembrane region" description="Helical" evidence="1">
    <location>
        <begin position="96"/>
        <end position="117"/>
    </location>
</feature>
<dbReference type="RefSeq" id="WP_207364322.1">
    <property type="nucleotide sequence ID" value="NZ_JAFMYV010000004.1"/>
</dbReference>
<protein>
    <submittedName>
        <fullName evidence="2">Uncharacterized protein</fullName>
    </submittedName>
</protein>
<accession>A0A939K2X0</accession>
<dbReference type="EMBL" id="JAFMYV010000004">
    <property type="protein sequence ID" value="MBO0936759.1"/>
    <property type="molecule type" value="Genomic_DNA"/>
</dbReference>
<feature type="transmembrane region" description="Helical" evidence="1">
    <location>
        <begin position="190"/>
        <end position="212"/>
    </location>
</feature>